<organism evidence="1 2">
    <name type="scientific">Falsibacillus pallidus</name>
    <dbReference type="NCBI Taxonomy" id="493781"/>
    <lineage>
        <taxon>Bacteria</taxon>
        <taxon>Bacillati</taxon>
        <taxon>Bacillota</taxon>
        <taxon>Bacilli</taxon>
        <taxon>Bacillales</taxon>
        <taxon>Bacillaceae</taxon>
        <taxon>Falsibacillus</taxon>
    </lineage>
</organism>
<name>A0A370GD28_9BACI</name>
<evidence type="ECO:0000313" key="2">
    <source>
        <dbReference type="Proteomes" id="UP000255326"/>
    </source>
</evidence>
<gene>
    <name evidence="1" type="ORF">DFR59_110100</name>
</gene>
<dbReference type="AlphaFoldDB" id="A0A370GD28"/>
<dbReference type="Gene3D" id="3.90.1200.10">
    <property type="match status" value="1"/>
</dbReference>
<dbReference type="EMBL" id="QQAY01000010">
    <property type="protein sequence ID" value="RDI41096.1"/>
    <property type="molecule type" value="Genomic_DNA"/>
</dbReference>
<reference evidence="1 2" key="1">
    <citation type="submission" date="2018-07" db="EMBL/GenBank/DDBJ databases">
        <title>Genomic Encyclopedia of Type Strains, Phase IV (KMG-IV): sequencing the most valuable type-strain genomes for metagenomic binning, comparative biology and taxonomic classification.</title>
        <authorList>
            <person name="Goeker M."/>
        </authorList>
    </citation>
    <scope>NUCLEOTIDE SEQUENCE [LARGE SCALE GENOMIC DNA]</scope>
    <source>
        <strain evidence="1 2">DSM 25281</strain>
    </source>
</reference>
<comment type="caution">
    <text evidence="1">The sequence shown here is derived from an EMBL/GenBank/DDBJ whole genome shotgun (WGS) entry which is preliminary data.</text>
</comment>
<dbReference type="InterPro" id="IPR011009">
    <property type="entry name" value="Kinase-like_dom_sf"/>
</dbReference>
<proteinExistence type="predicted"/>
<keyword evidence="2" id="KW-1185">Reference proteome</keyword>
<dbReference type="OrthoDB" id="2363646at2"/>
<dbReference type="SUPFAM" id="SSF56112">
    <property type="entry name" value="Protein kinase-like (PK-like)"/>
    <property type="match status" value="1"/>
</dbReference>
<accession>A0A370GD28</accession>
<evidence type="ECO:0000313" key="1">
    <source>
        <dbReference type="EMBL" id="RDI41096.1"/>
    </source>
</evidence>
<sequence>MKKIQDISNILLNNGLIINEDLNWKELKSGTTDGVLYELHINKIPSYVIKIDNPMIISATHDFLNEYKNVRLLPDLLFSDVEKGFIVYSYISGETHFNRGLKIEWMTILIKELFNNYKKVDKITTWGRINGISRNTWSDFNQESFESAQMNIGDFLSSEDHKRVEKLANKLKEYPHNEQKYYLHGDAGVHNFIYLDNQLRGVIDPSPLIGPSIYDFTYAFCSSPDSLDLNTLLPLFSLWEGGNSITEEQLLDEVLFQLYTRIGVCINVHPHDLDVYMVAWEKWKGYLPTN</sequence>
<dbReference type="Proteomes" id="UP000255326">
    <property type="component" value="Unassembled WGS sequence"/>
</dbReference>
<evidence type="ECO:0008006" key="3">
    <source>
        <dbReference type="Google" id="ProtNLM"/>
    </source>
</evidence>
<dbReference type="RefSeq" id="WP_114746377.1">
    <property type="nucleotide sequence ID" value="NZ_QQAY01000010.1"/>
</dbReference>
<protein>
    <recommendedName>
        <fullName evidence="3">Phosphotransferase family enzyme</fullName>
    </recommendedName>
</protein>